<sequence>MQLLVVVAGPVLALLALLVARTRTSWGRRVFLLDDKVVVITGAANGIGRRLAHKVFSETRCVTLVLLDIDAEGLEGLQTELLLQSTQRHHHLNQSVFVYECNVADYRAVSACMARVVQDVAPKHIGVLVNNAGVVMGQSLEHLTPEQIQKTFAVNTLAHFWTVKTAMPSMKKASEALLVTVSSVMGMTSSAKLTDYCASKAAANAFHEALRLELWRDNITSIRTLLVCPAAVDTSMFAGVLAADDWALKISRFCIPILAESAVADTIYRAMVRGDELIVSCASGWRGIVLSWAPAISRLLPVPLYDLVVRLGGGLNGMDTFVGRNGYRAQSKKDKDD</sequence>
<dbReference type="Pfam" id="PF00106">
    <property type="entry name" value="adh_short"/>
    <property type="match status" value="1"/>
</dbReference>
<dbReference type="Gene3D" id="3.40.50.720">
    <property type="entry name" value="NAD(P)-binding Rossmann-like Domain"/>
    <property type="match status" value="1"/>
</dbReference>
<dbReference type="SUPFAM" id="SSF51735">
    <property type="entry name" value="NAD(P)-binding Rossmann-fold domains"/>
    <property type="match status" value="1"/>
</dbReference>
<evidence type="ECO:0000256" key="1">
    <source>
        <dbReference type="ARBA" id="ARBA00006484"/>
    </source>
</evidence>
<organism evidence="5 6">
    <name type="scientific">Hyaloperonospora brassicae</name>
    <name type="common">Brassica downy mildew</name>
    <name type="synonym">Peronospora brassicae</name>
    <dbReference type="NCBI Taxonomy" id="162125"/>
    <lineage>
        <taxon>Eukaryota</taxon>
        <taxon>Sar</taxon>
        <taxon>Stramenopiles</taxon>
        <taxon>Oomycota</taxon>
        <taxon>Peronosporomycetes</taxon>
        <taxon>Peronosporales</taxon>
        <taxon>Peronosporaceae</taxon>
        <taxon>Hyaloperonospora</taxon>
    </lineage>
</organism>
<feature type="domain" description="Ketoreductase" evidence="4">
    <location>
        <begin position="36"/>
        <end position="225"/>
    </location>
</feature>
<dbReference type="PRINTS" id="PR00080">
    <property type="entry name" value="SDRFAMILY"/>
</dbReference>
<dbReference type="SMART" id="SM00822">
    <property type="entry name" value="PKS_KR"/>
    <property type="match status" value="1"/>
</dbReference>
<keyword evidence="2" id="KW-0560">Oxidoreductase</keyword>
<dbReference type="InterPro" id="IPR057326">
    <property type="entry name" value="KR_dom"/>
</dbReference>
<dbReference type="Proteomes" id="UP001162031">
    <property type="component" value="Unassembled WGS sequence"/>
</dbReference>
<dbReference type="AlphaFoldDB" id="A0AAV0TK03"/>
<dbReference type="InterPro" id="IPR036291">
    <property type="entry name" value="NAD(P)-bd_dom_sf"/>
</dbReference>
<name>A0AAV0TK03_HYABA</name>
<reference evidence="5" key="1">
    <citation type="submission" date="2022-12" db="EMBL/GenBank/DDBJ databases">
        <authorList>
            <person name="Webb A."/>
        </authorList>
    </citation>
    <scope>NUCLEOTIDE SEQUENCE</scope>
    <source>
        <strain evidence="5">Hp1</strain>
    </source>
</reference>
<comment type="caution">
    <text evidence="5">The sequence shown here is derived from an EMBL/GenBank/DDBJ whole genome shotgun (WGS) entry which is preliminary data.</text>
</comment>
<dbReference type="PANTHER" id="PTHR24322">
    <property type="entry name" value="PKSB"/>
    <property type="match status" value="1"/>
</dbReference>
<dbReference type="PANTHER" id="PTHR24322:SF736">
    <property type="entry name" value="RETINOL DEHYDROGENASE 10"/>
    <property type="match status" value="1"/>
</dbReference>
<comment type="similarity">
    <text evidence="1 3">Belongs to the short-chain dehydrogenases/reductases (SDR) family.</text>
</comment>
<evidence type="ECO:0000259" key="4">
    <source>
        <dbReference type="SMART" id="SM00822"/>
    </source>
</evidence>
<dbReference type="PROSITE" id="PS00061">
    <property type="entry name" value="ADH_SHORT"/>
    <property type="match status" value="1"/>
</dbReference>
<dbReference type="GO" id="GO:0016616">
    <property type="term" value="F:oxidoreductase activity, acting on the CH-OH group of donors, NAD or NADP as acceptor"/>
    <property type="evidence" value="ECO:0007669"/>
    <property type="project" value="TreeGrafter"/>
</dbReference>
<keyword evidence="6" id="KW-1185">Reference proteome</keyword>
<evidence type="ECO:0000313" key="5">
    <source>
        <dbReference type="EMBL" id="CAI5723178.1"/>
    </source>
</evidence>
<dbReference type="EMBL" id="CANTFL010000470">
    <property type="protein sequence ID" value="CAI5723178.1"/>
    <property type="molecule type" value="Genomic_DNA"/>
</dbReference>
<gene>
    <name evidence="5" type="ORF">HBR001_LOCUS3053</name>
</gene>
<dbReference type="InterPro" id="IPR020904">
    <property type="entry name" value="Sc_DH/Rdtase_CS"/>
</dbReference>
<dbReference type="PRINTS" id="PR00081">
    <property type="entry name" value="GDHRDH"/>
</dbReference>
<accession>A0AAV0TK03</accession>
<protein>
    <recommendedName>
        <fullName evidence="4">Ketoreductase domain-containing protein</fullName>
    </recommendedName>
</protein>
<dbReference type="InterPro" id="IPR002347">
    <property type="entry name" value="SDR_fam"/>
</dbReference>
<proteinExistence type="inferred from homology"/>
<evidence type="ECO:0000256" key="2">
    <source>
        <dbReference type="ARBA" id="ARBA00023002"/>
    </source>
</evidence>
<evidence type="ECO:0000256" key="3">
    <source>
        <dbReference type="RuleBase" id="RU000363"/>
    </source>
</evidence>
<evidence type="ECO:0000313" key="6">
    <source>
        <dbReference type="Proteomes" id="UP001162031"/>
    </source>
</evidence>